<dbReference type="CDD" id="cd00067">
    <property type="entry name" value="GAL4"/>
    <property type="match status" value="1"/>
</dbReference>
<organism evidence="7 8">
    <name type="scientific">Kazachstania africana (strain ATCC 22294 / BCRC 22015 / CBS 2517 / CECT 1963 / NBRC 1671 / NRRL Y-8276)</name>
    <name type="common">Yeast</name>
    <name type="synonym">Kluyveromyces africanus</name>
    <dbReference type="NCBI Taxonomy" id="1071382"/>
    <lineage>
        <taxon>Eukaryota</taxon>
        <taxon>Fungi</taxon>
        <taxon>Dikarya</taxon>
        <taxon>Ascomycota</taxon>
        <taxon>Saccharomycotina</taxon>
        <taxon>Saccharomycetes</taxon>
        <taxon>Saccharomycetales</taxon>
        <taxon>Saccharomycetaceae</taxon>
        <taxon>Kazachstania</taxon>
    </lineage>
</organism>
<evidence type="ECO:0000313" key="7">
    <source>
        <dbReference type="EMBL" id="CCF58937.1"/>
    </source>
</evidence>
<dbReference type="GO" id="GO:0045944">
    <property type="term" value="P:positive regulation of transcription by RNA polymerase II"/>
    <property type="evidence" value="ECO:0007669"/>
    <property type="project" value="UniProtKB-ARBA"/>
</dbReference>
<evidence type="ECO:0000256" key="4">
    <source>
        <dbReference type="ARBA" id="ARBA00023125"/>
    </source>
</evidence>
<keyword evidence="5" id="KW-0539">Nucleus</keyword>
<dbReference type="Proteomes" id="UP000005220">
    <property type="component" value="Chromosome 6"/>
</dbReference>
<dbReference type="GO" id="GO:0008270">
    <property type="term" value="F:zinc ion binding"/>
    <property type="evidence" value="ECO:0007669"/>
    <property type="project" value="InterPro"/>
</dbReference>
<dbReference type="SMART" id="SM00066">
    <property type="entry name" value="GAL4"/>
    <property type="match status" value="1"/>
</dbReference>
<evidence type="ECO:0000256" key="1">
    <source>
        <dbReference type="ARBA" id="ARBA00004123"/>
    </source>
</evidence>
<dbReference type="CDD" id="cd12148">
    <property type="entry name" value="fungal_TF_MHR"/>
    <property type="match status" value="1"/>
</dbReference>
<evidence type="ECO:0000259" key="6">
    <source>
        <dbReference type="PROSITE" id="PS50048"/>
    </source>
</evidence>
<accession>H2AX37</accession>
<keyword evidence="4" id="KW-0238">DNA-binding</keyword>
<comment type="subcellular location">
    <subcellularLocation>
        <location evidence="1">Nucleus</location>
    </subcellularLocation>
</comment>
<dbReference type="InParanoid" id="H2AX37"/>
<dbReference type="Gene3D" id="4.10.240.10">
    <property type="entry name" value="Zn(2)-C6 fungal-type DNA-binding domain"/>
    <property type="match status" value="1"/>
</dbReference>
<dbReference type="OrthoDB" id="3364175at2759"/>
<feature type="domain" description="Zn(2)-C6 fungal-type" evidence="6">
    <location>
        <begin position="22"/>
        <end position="51"/>
    </location>
</feature>
<dbReference type="GeneID" id="13884405"/>
<dbReference type="eggNOG" id="ENOG502QV4Q">
    <property type="taxonomic scope" value="Eukaryota"/>
</dbReference>
<dbReference type="InterPro" id="IPR050987">
    <property type="entry name" value="AtrR-like"/>
</dbReference>
<gene>
    <name evidence="7" type="primary">KAFR0F03410</name>
    <name evidence="7" type="ORF">KAFR_0F03410</name>
</gene>
<dbReference type="HOGENOM" id="CLU_304446_0_0_1"/>
<dbReference type="Pfam" id="PF00172">
    <property type="entry name" value="Zn_clus"/>
    <property type="match status" value="1"/>
</dbReference>
<dbReference type="InterPro" id="IPR036864">
    <property type="entry name" value="Zn2-C6_fun-type_DNA-bd_sf"/>
</dbReference>
<dbReference type="AlphaFoldDB" id="H2AX37"/>
<dbReference type="PANTHER" id="PTHR46910:SF3">
    <property type="entry name" value="HALOTOLERANCE PROTEIN 9-RELATED"/>
    <property type="match status" value="1"/>
</dbReference>
<dbReference type="STRING" id="1071382.H2AX37"/>
<dbReference type="GO" id="GO:0003677">
    <property type="term" value="F:DNA binding"/>
    <property type="evidence" value="ECO:0007669"/>
    <property type="project" value="UniProtKB-KW"/>
</dbReference>
<dbReference type="PANTHER" id="PTHR46910">
    <property type="entry name" value="TRANSCRIPTION FACTOR PDR1"/>
    <property type="match status" value="1"/>
</dbReference>
<dbReference type="RefSeq" id="XP_003958072.1">
    <property type="nucleotide sequence ID" value="XM_003958023.1"/>
</dbReference>
<dbReference type="SUPFAM" id="SSF57701">
    <property type="entry name" value="Zn2/Cys6 DNA-binding domain"/>
    <property type="match status" value="1"/>
</dbReference>
<dbReference type="PROSITE" id="PS50048">
    <property type="entry name" value="ZN2_CY6_FUNGAL_2"/>
    <property type="match status" value="1"/>
</dbReference>
<dbReference type="FunCoup" id="H2AX37">
    <property type="interactions" value="3947"/>
</dbReference>
<dbReference type="KEGG" id="kaf:KAFR_0F03410"/>
<name>H2AX37_KAZAF</name>
<dbReference type="GO" id="GO:0006351">
    <property type="term" value="P:DNA-templated transcription"/>
    <property type="evidence" value="ECO:0007669"/>
    <property type="project" value="InterPro"/>
</dbReference>
<dbReference type="PROSITE" id="PS00463">
    <property type="entry name" value="ZN2_CY6_FUNGAL_1"/>
    <property type="match status" value="1"/>
</dbReference>
<sequence>MNTTNNQQEHKVTKPRIKVRQACDNCRKRKLKCTGKQPCSTCEAYSCDCIYSEKTTKRKKRTTKKKPSVTNPNSFINALSNAPLKLEIPQSNTFEDGTPNTYVPKSSTGSFSEITSLGTVDMLMPPIIKGDNALYEDDEDFQNELNSLETTFLQLKSLSSTPDDTILNILNELENKIKKLVDERKPQIDQNKVALYQNSSTKSLETNLLKNKYSDTIHLTRFAIFSGSKSEDQYTNPGQPLIDEMFGLYSPFQIFSFQGIGYSYQEHLKGCKVGSISKDVKETLYLVLRFFDMCFLRISENSFSITNPLENYLKMKNIPVSASNTPSSTASTGIVENSSIASILINKLPQPFVLSNTGVSTDHLLSLLNDNYSMFRTLLDMYDKHKKTFDEYMIEMTSGEKLNCSYSFSNNETNTLLNFLDGEQLLLSLCYSYYNSTVHGFVSSDFQMSYLEELVRFISIEYWQQNYFAMDKVLSVALDKAMCAGLSRWEFYVGLDEQVAEKRRTLWWKLYYYEKVIASKRGIPSRINENVMNCLLPKNFRDAGFLDNREFIEKVTFVPRNAVFEKMSIKTIANYGELAILQIVSKFSNDVLFNERYTSIRNSSIPALAKVKLFKEVIEKFNEVILKFEAIKEQTSNLFEIATMSSDELRNFMTREEINTARTYSLIYEDSLAKLLSTIDNLEARLSCRPYTKFQMAYVKRNYEMILSCWKRINRIVLNFEDSYFCVKTLFFYGTISVFMVMKIEDYAVAMEQEDVFSLMKVWNKLSSFHIIAKNEDYPQVSDSSLFKNFSRGLSFVSLSCRLTILKYCKSNSIEISDFVKAFQQSEPTLYAIPKMILDTKSLAYRYLLKPVEKSGFHLKFHKMLEASFGQKNSLSTSNNIQHNCGMGFSRETSKPNTPAYNALKGERFSDTNEQSPSANPGMKFSNETGYTETQSSYFIPNFQHVGLEQPRLDSFLDPDAFFSSYNLGTLDEFVNSDMTDLCNILWSDLYPDVF</sequence>
<keyword evidence="8" id="KW-1185">Reference proteome</keyword>
<dbReference type="InterPro" id="IPR007219">
    <property type="entry name" value="XnlR_reg_dom"/>
</dbReference>
<dbReference type="EMBL" id="HE650826">
    <property type="protein sequence ID" value="CCF58937.1"/>
    <property type="molecule type" value="Genomic_DNA"/>
</dbReference>
<evidence type="ECO:0000256" key="3">
    <source>
        <dbReference type="ARBA" id="ARBA00022833"/>
    </source>
</evidence>
<evidence type="ECO:0000256" key="5">
    <source>
        <dbReference type="ARBA" id="ARBA00023242"/>
    </source>
</evidence>
<dbReference type="InterPro" id="IPR001138">
    <property type="entry name" value="Zn2Cys6_DnaBD"/>
</dbReference>
<dbReference type="Pfam" id="PF04082">
    <property type="entry name" value="Fungal_trans"/>
    <property type="match status" value="1"/>
</dbReference>
<evidence type="ECO:0000256" key="2">
    <source>
        <dbReference type="ARBA" id="ARBA00022723"/>
    </source>
</evidence>
<keyword evidence="2" id="KW-0479">Metal-binding</keyword>
<reference evidence="7 8" key="1">
    <citation type="journal article" date="2011" name="Proc. Natl. Acad. Sci. U.S.A.">
        <title>Evolutionary erosion of yeast sex chromosomes by mating-type switching accidents.</title>
        <authorList>
            <person name="Gordon J.L."/>
            <person name="Armisen D."/>
            <person name="Proux-Wera E."/>
            <person name="Oheigeartaigh S.S."/>
            <person name="Byrne K.P."/>
            <person name="Wolfe K.H."/>
        </authorList>
    </citation>
    <scope>NUCLEOTIDE SEQUENCE [LARGE SCALE GENOMIC DNA]</scope>
    <source>
        <strain evidence="8">ATCC 22294 / BCRC 22015 / CBS 2517 / CECT 1963 / NBRC 1671 / NRRL Y-8276</strain>
    </source>
</reference>
<dbReference type="GO" id="GO:0000981">
    <property type="term" value="F:DNA-binding transcription factor activity, RNA polymerase II-specific"/>
    <property type="evidence" value="ECO:0007669"/>
    <property type="project" value="InterPro"/>
</dbReference>
<keyword evidence="3" id="KW-0862">Zinc</keyword>
<evidence type="ECO:0000313" key="8">
    <source>
        <dbReference type="Proteomes" id="UP000005220"/>
    </source>
</evidence>
<proteinExistence type="predicted"/>
<dbReference type="GO" id="GO:0005634">
    <property type="term" value="C:nucleus"/>
    <property type="evidence" value="ECO:0007669"/>
    <property type="project" value="UniProtKB-SubCell"/>
</dbReference>
<protein>
    <recommendedName>
        <fullName evidence="6">Zn(2)-C6 fungal-type domain-containing protein</fullName>
    </recommendedName>
</protein>